<keyword evidence="1" id="KW-0378">Hydrolase</keyword>
<evidence type="ECO:0000313" key="4">
    <source>
        <dbReference type="Proteomes" id="UP000799777"/>
    </source>
</evidence>
<proteinExistence type="predicted"/>
<dbReference type="SUPFAM" id="SSF48208">
    <property type="entry name" value="Six-hairpin glycosidases"/>
    <property type="match status" value="1"/>
</dbReference>
<keyword evidence="4" id="KW-1185">Reference proteome</keyword>
<evidence type="ECO:0000256" key="1">
    <source>
        <dbReference type="ARBA" id="ARBA00022801"/>
    </source>
</evidence>
<evidence type="ECO:0000313" key="3">
    <source>
        <dbReference type="EMBL" id="KAF2034034.1"/>
    </source>
</evidence>
<dbReference type="GO" id="GO:0016798">
    <property type="term" value="F:hydrolase activity, acting on glycosyl bonds"/>
    <property type="evidence" value="ECO:0007669"/>
    <property type="project" value="UniProtKB-KW"/>
</dbReference>
<name>A0A9P4LSR9_9PLEO</name>
<organism evidence="3 4">
    <name type="scientific">Setomelanomma holmii</name>
    <dbReference type="NCBI Taxonomy" id="210430"/>
    <lineage>
        <taxon>Eukaryota</taxon>
        <taxon>Fungi</taxon>
        <taxon>Dikarya</taxon>
        <taxon>Ascomycota</taxon>
        <taxon>Pezizomycotina</taxon>
        <taxon>Dothideomycetes</taxon>
        <taxon>Pleosporomycetidae</taxon>
        <taxon>Pleosporales</taxon>
        <taxon>Pleosporineae</taxon>
        <taxon>Phaeosphaeriaceae</taxon>
        <taxon>Setomelanomma</taxon>
    </lineage>
</organism>
<accession>A0A9P4LSR9</accession>
<dbReference type="Proteomes" id="UP000799777">
    <property type="component" value="Unassembled WGS sequence"/>
</dbReference>
<dbReference type="InterPro" id="IPR008928">
    <property type="entry name" value="6-hairpin_glycosidase_sf"/>
</dbReference>
<keyword evidence="2" id="KW-0732">Signal</keyword>
<evidence type="ECO:0000256" key="2">
    <source>
        <dbReference type="SAM" id="SignalP"/>
    </source>
</evidence>
<feature type="chain" id="PRO_5040342051" evidence="2">
    <location>
        <begin position="21"/>
        <end position="428"/>
    </location>
</feature>
<dbReference type="PANTHER" id="PTHR33886">
    <property type="entry name" value="UNSATURATED RHAMNOGALACTURONAN HYDROLASE (EUROFUNG)"/>
    <property type="match status" value="1"/>
</dbReference>
<dbReference type="EMBL" id="ML978163">
    <property type="protein sequence ID" value="KAF2034034.1"/>
    <property type="molecule type" value="Genomic_DNA"/>
</dbReference>
<dbReference type="AlphaFoldDB" id="A0A9P4LSR9"/>
<dbReference type="GO" id="GO:0005975">
    <property type="term" value="P:carbohydrate metabolic process"/>
    <property type="evidence" value="ECO:0007669"/>
    <property type="project" value="InterPro"/>
</dbReference>
<dbReference type="Gene3D" id="1.50.10.10">
    <property type="match status" value="1"/>
</dbReference>
<feature type="signal peptide" evidence="2">
    <location>
        <begin position="1"/>
        <end position="20"/>
    </location>
</feature>
<keyword evidence="3" id="KW-0326">Glycosidase</keyword>
<dbReference type="Pfam" id="PF07470">
    <property type="entry name" value="Glyco_hydro_88"/>
    <property type="match status" value="1"/>
</dbReference>
<dbReference type="InterPro" id="IPR052043">
    <property type="entry name" value="PolySaccharide_Degr_Enz"/>
</dbReference>
<reference evidence="3" key="1">
    <citation type="journal article" date="2020" name="Stud. Mycol.">
        <title>101 Dothideomycetes genomes: a test case for predicting lifestyles and emergence of pathogens.</title>
        <authorList>
            <person name="Haridas S."/>
            <person name="Albert R."/>
            <person name="Binder M."/>
            <person name="Bloem J."/>
            <person name="Labutti K."/>
            <person name="Salamov A."/>
            <person name="Andreopoulos B."/>
            <person name="Baker S."/>
            <person name="Barry K."/>
            <person name="Bills G."/>
            <person name="Bluhm B."/>
            <person name="Cannon C."/>
            <person name="Castanera R."/>
            <person name="Culley D."/>
            <person name="Daum C."/>
            <person name="Ezra D."/>
            <person name="Gonzalez J."/>
            <person name="Henrissat B."/>
            <person name="Kuo A."/>
            <person name="Liang C."/>
            <person name="Lipzen A."/>
            <person name="Lutzoni F."/>
            <person name="Magnuson J."/>
            <person name="Mondo S."/>
            <person name="Nolan M."/>
            <person name="Ohm R."/>
            <person name="Pangilinan J."/>
            <person name="Park H.-J."/>
            <person name="Ramirez L."/>
            <person name="Alfaro M."/>
            <person name="Sun H."/>
            <person name="Tritt A."/>
            <person name="Yoshinaga Y."/>
            <person name="Zwiers L.-H."/>
            <person name="Turgeon B."/>
            <person name="Goodwin S."/>
            <person name="Spatafora J."/>
            <person name="Crous P."/>
            <person name="Grigoriev I."/>
        </authorList>
    </citation>
    <scope>NUCLEOTIDE SEQUENCE</scope>
    <source>
        <strain evidence="3">CBS 110217</strain>
    </source>
</reference>
<dbReference type="InterPro" id="IPR010905">
    <property type="entry name" value="Glyco_hydro_88"/>
</dbReference>
<dbReference type="OrthoDB" id="540611at2759"/>
<gene>
    <name evidence="3" type="ORF">EK21DRAFT_57573</name>
</gene>
<sequence>MRTLAFFSAIAIALALTTTANPHDVHHPNKTTYSHLITESIMSRHQGILASISDRSNLLQAGFTQKAFRQLIKQYPDHPSTPSIKTYIDASIDSVVPVLYNATLDTTFPLDRLSSGNGLIYVYHESKNETYLHVIDALTQSVQVQPKNAEGSLWYYTYPNYTYLDGMYSLAPFLTLYSTSFNTTTSSFSSSNDDDSSLIDDAIEQLDLAWQHTYQPSISLLVHGYDASKRAIWANNATGASSIVWGRSLGWYCMSLIDMLELLPSSLTSSTPVQNARKWLSSHFRALMAGTLNAADAQTGAWWQVVDQPGREGNYIESSASAMFVYSLLKGVRMGVLSDQEGTVGAAVRAYDYLAGTFVVENGNGTVGWNGTVSVCSLNSTATYEYYVGQPILYNSVLGSVAFVLASLEYERLGRHQGNKRFRNDLVL</sequence>
<comment type="caution">
    <text evidence="3">The sequence shown here is derived from an EMBL/GenBank/DDBJ whole genome shotgun (WGS) entry which is preliminary data.</text>
</comment>
<dbReference type="InterPro" id="IPR012341">
    <property type="entry name" value="6hp_glycosidase-like_sf"/>
</dbReference>
<protein>
    <submittedName>
        <fullName evidence="3">Six-hairpin glycosidase</fullName>
    </submittedName>
</protein>
<dbReference type="PANTHER" id="PTHR33886:SF11">
    <property type="entry name" value="WALL GLYCOSYL HYDROLASE YTER, PUTATIVE (AFU_ORTHOLOGUE AFUA_2G14630)-RELATED"/>
    <property type="match status" value="1"/>
</dbReference>